<dbReference type="EMBL" id="CP019292">
    <property type="protein sequence ID" value="AXX63633.1"/>
    <property type="molecule type" value="Genomic_DNA"/>
</dbReference>
<dbReference type="AlphaFoldDB" id="A0AAN1PVA4"/>
<evidence type="ECO:0000313" key="2">
    <source>
        <dbReference type="Proteomes" id="UP000263418"/>
    </source>
</evidence>
<dbReference type="Proteomes" id="UP000263418">
    <property type="component" value="Chromosome 3"/>
</dbReference>
<reference evidence="1 2" key="1">
    <citation type="submission" date="2017-03" db="EMBL/GenBank/DDBJ databases">
        <title>Complete Genome Sequence of Vibrio vulnificus FORC_053.</title>
        <authorList>
            <consortium name="Food-borne Pathogen Omics Research Center"/>
            <person name="Chung H.Y."/>
            <person name="Na E.J."/>
            <person name="Song J.S."/>
            <person name="Kim H."/>
            <person name="Lee J.-H."/>
            <person name="Ryu S."/>
            <person name="Choi S.H."/>
        </authorList>
    </citation>
    <scope>NUCLEOTIDE SEQUENCE [LARGE SCALE GENOMIC DNA]</scope>
    <source>
        <strain evidence="1 2">FORC_053</strain>
    </source>
</reference>
<proteinExistence type="predicted"/>
<gene>
    <name evidence="1" type="ORF">FORC53_5294</name>
</gene>
<dbReference type="RefSeq" id="WP_118895306.1">
    <property type="nucleotide sequence ID" value="NZ_CP019292.1"/>
</dbReference>
<evidence type="ECO:0000313" key="1">
    <source>
        <dbReference type="EMBL" id="AXX63633.1"/>
    </source>
</evidence>
<organism evidence="1 2">
    <name type="scientific">Vibrio vulnificus</name>
    <dbReference type="NCBI Taxonomy" id="672"/>
    <lineage>
        <taxon>Bacteria</taxon>
        <taxon>Pseudomonadati</taxon>
        <taxon>Pseudomonadota</taxon>
        <taxon>Gammaproteobacteria</taxon>
        <taxon>Vibrionales</taxon>
        <taxon>Vibrionaceae</taxon>
        <taxon>Vibrio</taxon>
    </lineage>
</organism>
<name>A0AAN1PVA4_VIBVL</name>
<sequence length="112" mass="13227">MNKETFQYNPFNTEEVKDILVPSSTINPFPLLTTIDMRRLLSGFVPPAFSEGVRFIDPKADPSLYERLFLIKELYEKRTPYKAWYINLKKGEMLPRGKRFRAIHNKFKAVKE</sequence>
<accession>A0AAN1PVA4</accession>
<protein>
    <submittedName>
        <fullName evidence="1">Uncharacterized protein</fullName>
    </submittedName>
</protein>